<dbReference type="SUPFAM" id="SSF100879">
    <property type="entry name" value="Lesion bypass DNA polymerase (Y-family), little finger domain"/>
    <property type="match status" value="1"/>
</dbReference>
<evidence type="ECO:0000256" key="3">
    <source>
        <dbReference type="ARBA" id="ARBA00023236"/>
    </source>
</evidence>
<keyword evidence="6" id="KW-1185">Reference proteome</keyword>
<dbReference type="SUPFAM" id="SSF56672">
    <property type="entry name" value="DNA/RNA polymerases"/>
    <property type="match status" value="1"/>
</dbReference>
<dbReference type="GO" id="GO:0006281">
    <property type="term" value="P:DNA repair"/>
    <property type="evidence" value="ECO:0007669"/>
    <property type="project" value="InterPro"/>
</dbReference>
<feature type="domain" description="UmuC" evidence="4">
    <location>
        <begin position="2"/>
        <end position="187"/>
    </location>
</feature>
<dbReference type="Gene3D" id="3.40.1170.60">
    <property type="match status" value="1"/>
</dbReference>
<dbReference type="PANTHER" id="PTHR11076:SF33">
    <property type="entry name" value="DNA POLYMERASE KAPPA"/>
    <property type="match status" value="1"/>
</dbReference>
<dbReference type="InterPro" id="IPR043502">
    <property type="entry name" value="DNA/RNA_pol_sf"/>
</dbReference>
<dbReference type="EMBL" id="JUIW01000011">
    <property type="protein sequence ID" value="RYJ41417.1"/>
    <property type="molecule type" value="Genomic_DNA"/>
</dbReference>
<dbReference type="GO" id="GO:0003887">
    <property type="term" value="F:DNA-directed DNA polymerase activity"/>
    <property type="evidence" value="ECO:0007669"/>
    <property type="project" value="UniProtKB-KW"/>
</dbReference>
<dbReference type="GO" id="GO:0042276">
    <property type="term" value="P:error-prone translesion synthesis"/>
    <property type="evidence" value="ECO:0007669"/>
    <property type="project" value="TreeGrafter"/>
</dbReference>
<keyword evidence="2" id="KW-0741">SOS mutagenesis</keyword>
<dbReference type="AlphaFoldDB" id="A0A444W6C4"/>
<dbReference type="RefSeq" id="WP_129752232.1">
    <property type="nucleotide sequence ID" value="NZ_JUIW01000011.1"/>
</dbReference>
<dbReference type="InterPro" id="IPR050116">
    <property type="entry name" value="DNA_polymerase-Y"/>
</dbReference>
<dbReference type="Gene3D" id="3.30.70.270">
    <property type="match status" value="1"/>
</dbReference>
<dbReference type="Pfam" id="PF13438">
    <property type="entry name" value="DUF4113"/>
    <property type="match status" value="1"/>
</dbReference>
<keyword evidence="2" id="KW-0227">DNA damage</keyword>
<evidence type="ECO:0000256" key="2">
    <source>
        <dbReference type="ARBA" id="ARBA00023199"/>
    </source>
</evidence>
<name>A0A444W6C4_9FLAO</name>
<protein>
    <submittedName>
        <fullName evidence="5">Nucleotidyltransferase/DNA polymerase involved in DNA repair</fullName>
    </submittedName>
</protein>
<dbReference type="GO" id="GO:0009432">
    <property type="term" value="P:SOS response"/>
    <property type="evidence" value="ECO:0007669"/>
    <property type="project" value="UniProtKB-KW"/>
</dbReference>
<dbReference type="PROSITE" id="PS50173">
    <property type="entry name" value="UMUC"/>
    <property type="match status" value="1"/>
</dbReference>
<dbReference type="Gene3D" id="3.30.1490.100">
    <property type="entry name" value="DNA polymerase, Y-family, little finger domain"/>
    <property type="match status" value="1"/>
</dbReference>
<dbReference type="InterPro" id="IPR017961">
    <property type="entry name" value="DNA_pol_Y-fam_little_finger"/>
</dbReference>
<evidence type="ECO:0000256" key="1">
    <source>
        <dbReference type="ARBA" id="ARBA00010945"/>
    </source>
</evidence>
<sequence length="426" mass="48615">MYALIDCNNFYVSCERAFQPKYQDRPVVVLSNNDGCIISRSEEAKAIGVPMAAPEFKVRDLLRENNVKVFSSNYPLYGDLSERVMKIMELFTPNVEVYSIDEAFLDFNGITIENYNSYGHQMRETVAKWIGLPICVGFAPTKTLSKAANRIAKKFQDKTGGVYVIDTEEKRIKALKWLKIEDVWGIGYRTVKKLKAKKVNTALDFTEPYMEAWIKKEMGVTGLRIKYELEGKPVIGDGQVPEIRKSIATTRTFPKQISDFDLLRERITTFAMVTAEKLRKQQSCCHTIIVTLVADKHNLNNPKYYYSRATLLPFASQSGITISNAAVTLLKSMLAETESVIFKKAGVIVTDLIPENTRQFNLFIDENPRHMALMKAMDNINTKMGDRILRLASQAKKTWDMKQDMLSPRYTTNFNEILQINVDSKQ</sequence>
<dbReference type="OrthoDB" id="9808813at2"/>
<evidence type="ECO:0000313" key="6">
    <source>
        <dbReference type="Proteomes" id="UP000289775"/>
    </source>
</evidence>
<dbReference type="GO" id="GO:0003684">
    <property type="term" value="F:damaged DNA binding"/>
    <property type="evidence" value="ECO:0007669"/>
    <property type="project" value="InterPro"/>
</dbReference>
<proteinExistence type="inferred from homology"/>
<evidence type="ECO:0000259" key="4">
    <source>
        <dbReference type="PROSITE" id="PS50173"/>
    </source>
</evidence>
<comment type="caution">
    <text evidence="5">The sequence shown here is derived from an EMBL/GenBank/DDBJ whole genome shotgun (WGS) entry which is preliminary data.</text>
</comment>
<gene>
    <name evidence="5" type="ORF">NU09_3160</name>
</gene>
<dbReference type="Pfam" id="PF00817">
    <property type="entry name" value="IMS"/>
    <property type="match status" value="1"/>
</dbReference>
<reference evidence="5 6" key="1">
    <citation type="submission" date="2014-12" db="EMBL/GenBank/DDBJ databases">
        <title>Genome sequence of Flavobacterium beibuense RSKm HC5.</title>
        <authorList>
            <person name="Kim J.F."/>
            <person name="Song J.Y."/>
            <person name="Kwak M.-J."/>
            <person name="Lee S.-W."/>
        </authorList>
    </citation>
    <scope>NUCLEOTIDE SEQUENCE [LARGE SCALE GENOMIC DNA]</scope>
    <source>
        <strain evidence="5 6">RSKm HC5</strain>
    </source>
</reference>
<evidence type="ECO:0000313" key="5">
    <source>
        <dbReference type="EMBL" id="RYJ41417.1"/>
    </source>
</evidence>
<keyword evidence="5" id="KW-0808">Transferase</keyword>
<dbReference type="InterPro" id="IPR036775">
    <property type="entry name" value="DNA_pol_Y-fam_lit_finger_sf"/>
</dbReference>
<comment type="similarity">
    <text evidence="1">Belongs to the DNA polymerase type-Y family.</text>
</comment>
<dbReference type="Gene3D" id="1.10.150.20">
    <property type="entry name" value="5' to 3' exonuclease, C-terminal subdomain"/>
    <property type="match status" value="1"/>
</dbReference>
<dbReference type="Proteomes" id="UP000289775">
    <property type="component" value="Unassembled WGS sequence"/>
</dbReference>
<dbReference type="InterPro" id="IPR001126">
    <property type="entry name" value="UmuC"/>
</dbReference>
<accession>A0A444W6C4</accession>
<dbReference type="Pfam" id="PF11799">
    <property type="entry name" value="IMS_C"/>
    <property type="match status" value="1"/>
</dbReference>
<organism evidence="5 6">
    <name type="scientific">Flavobacterium beibuense</name>
    <dbReference type="NCBI Taxonomy" id="657326"/>
    <lineage>
        <taxon>Bacteria</taxon>
        <taxon>Pseudomonadati</taxon>
        <taxon>Bacteroidota</taxon>
        <taxon>Flavobacteriia</taxon>
        <taxon>Flavobacteriales</taxon>
        <taxon>Flavobacteriaceae</taxon>
        <taxon>Flavobacterium</taxon>
    </lineage>
</organism>
<dbReference type="InterPro" id="IPR025188">
    <property type="entry name" value="DUF4113"/>
</dbReference>
<dbReference type="CDD" id="cd01700">
    <property type="entry name" value="PolY_Pol_V_umuC"/>
    <property type="match status" value="1"/>
</dbReference>
<dbReference type="InterPro" id="IPR043128">
    <property type="entry name" value="Rev_trsase/Diguanyl_cyclase"/>
</dbReference>
<keyword evidence="3" id="KW-0742">SOS response</keyword>
<dbReference type="PANTHER" id="PTHR11076">
    <property type="entry name" value="DNA REPAIR POLYMERASE UMUC / TRANSFERASE FAMILY MEMBER"/>
    <property type="match status" value="1"/>
</dbReference>